<dbReference type="Gene3D" id="3.40.50.300">
    <property type="entry name" value="P-loop containing nucleotide triphosphate hydrolases"/>
    <property type="match status" value="1"/>
</dbReference>
<gene>
    <name evidence="1" type="ORF">OH818_09415</name>
</gene>
<accession>A0ABY7C318</accession>
<keyword evidence="2" id="KW-1185">Reference proteome</keyword>
<name>A0ABY7C318_9HYPH</name>
<dbReference type="InterPro" id="IPR027417">
    <property type="entry name" value="P-loop_NTPase"/>
</dbReference>
<organism evidence="1 2">
    <name type="scientific">Jiella pelagia</name>
    <dbReference type="NCBI Taxonomy" id="2986949"/>
    <lineage>
        <taxon>Bacteria</taxon>
        <taxon>Pseudomonadati</taxon>
        <taxon>Pseudomonadota</taxon>
        <taxon>Alphaproteobacteria</taxon>
        <taxon>Hyphomicrobiales</taxon>
        <taxon>Aurantimonadaceae</taxon>
        <taxon>Jiella</taxon>
    </lineage>
</organism>
<reference evidence="1" key="1">
    <citation type="submission" date="2022-12" db="EMBL/GenBank/DDBJ databases">
        <title>Jiella pelagia sp. nov., isolated from phosphonate enriched culture of Northwest Pacific surface seawater.</title>
        <authorList>
            <person name="Shin D.Y."/>
            <person name="Hwang C.Y."/>
        </authorList>
    </citation>
    <scope>NUCLEOTIDE SEQUENCE</scope>
    <source>
        <strain evidence="1">HL-NP1</strain>
    </source>
</reference>
<proteinExistence type="predicted"/>
<sequence>MIHFLKVVPPSVSTFSEGALGWWCCDARLVNRQGKPAMTRSAKLERLIDMVGELAAEWRKVIFFSQFASMPDLIRLRLEASGIADEVVKDKKRDVAESLIDRDAHPSLAVTEADIASLHRLSAKPAIGPSWQIFDRRQKFTHKRRASLVRAGPGDDLPDRWDPTSGLPWRCSCRASRIVGDLEAVPRPADPDGNSRRDAL</sequence>
<dbReference type="Proteomes" id="UP001164020">
    <property type="component" value="Chromosome"/>
</dbReference>
<dbReference type="EMBL" id="CP114029">
    <property type="protein sequence ID" value="WAP70284.1"/>
    <property type="molecule type" value="Genomic_DNA"/>
</dbReference>
<dbReference type="RefSeq" id="WP_268882753.1">
    <property type="nucleotide sequence ID" value="NZ_CP114029.1"/>
</dbReference>
<protein>
    <submittedName>
        <fullName evidence="1">Uncharacterized protein</fullName>
    </submittedName>
</protein>
<evidence type="ECO:0000313" key="1">
    <source>
        <dbReference type="EMBL" id="WAP70284.1"/>
    </source>
</evidence>
<evidence type="ECO:0000313" key="2">
    <source>
        <dbReference type="Proteomes" id="UP001164020"/>
    </source>
</evidence>